<dbReference type="InterPro" id="IPR036865">
    <property type="entry name" value="CRAL-TRIO_dom_sf"/>
</dbReference>
<gene>
    <name evidence="6" type="ORF">D0Y65_012813</name>
</gene>
<evidence type="ECO:0000256" key="3">
    <source>
        <dbReference type="ARBA" id="ARBA00023136"/>
    </source>
</evidence>
<feature type="domain" description="CRAL-TRIO" evidence="5">
    <location>
        <begin position="253"/>
        <end position="428"/>
    </location>
</feature>
<dbReference type="InterPro" id="IPR036273">
    <property type="entry name" value="CRAL/TRIO_N_dom_sf"/>
</dbReference>
<dbReference type="PANTHER" id="PTHR45932:SF10">
    <property type="entry name" value="PATELLIN-3 PROTEIN"/>
    <property type="match status" value="1"/>
</dbReference>
<dbReference type="PRINTS" id="PR00180">
    <property type="entry name" value="CRETINALDHBP"/>
</dbReference>
<dbReference type="PANTHER" id="PTHR45932">
    <property type="entry name" value="PATELLIN-1"/>
    <property type="match status" value="1"/>
</dbReference>
<dbReference type="InterPro" id="IPR044834">
    <property type="entry name" value="PATL"/>
</dbReference>
<dbReference type="InterPro" id="IPR001251">
    <property type="entry name" value="CRAL-TRIO_dom"/>
</dbReference>
<evidence type="ECO:0000259" key="5">
    <source>
        <dbReference type="PROSITE" id="PS50191"/>
    </source>
</evidence>
<name>A0A445KQV9_GLYSO</name>
<dbReference type="PROSITE" id="PS50191">
    <property type="entry name" value="CRAL_TRIO"/>
    <property type="match status" value="1"/>
</dbReference>
<evidence type="ECO:0000313" key="7">
    <source>
        <dbReference type="EMBL" id="RZC13307.1"/>
    </source>
</evidence>
<dbReference type="CDD" id="cd00170">
    <property type="entry name" value="SEC14"/>
    <property type="match status" value="1"/>
</dbReference>
<keyword evidence="8" id="KW-1185">Reference proteome</keyword>
<dbReference type="AlphaFoldDB" id="A0A445KQV9"/>
<feature type="region of interest" description="Disordered" evidence="4">
    <location>
        <begin position="1"/>
        <end position="167"/>
    </location>
</feature>
<feature type="compositionally biased region" description="Basic and acidic residues" evidence="4">
    <location>
        <begin position="118"/>
        <end position="157"/>
    </location>
</feature>
<proteinExistence type="predicted"/>
<evidence type="ECO:0000256" key="1">
    <source>
        <dbReference type="ARBA" id="ARBA00004370"/>
    </source>
</evidence>
<evidence type="ECO:0000256" key="4">
    <source>
        <dbReference type="SAM" id="MobiDB-lite"/>
    </source>
</evidence>
<dbReference type="SMART" id="SM01100">
    <property type="entry name" value="CRAL_TRIO_N"/>
    <property type="match status" value="1"/>
</dbReference>
<dbReference type="Proteomes" id="UP000289340">
    <property type="component" value="Chromosome 5"/>
</dbReference>
<dbReference type="EMBL" id="QZWG01000005">
    <property type="protein sequence ID" value="RZC13307.1"/>
    <property type="molecule type" value="Genomic_DNA"/>
</dbReference>
<dbReference type="SUPFAM" id="SSF46938">
    <property type="entry name" value="CRAL/TRIO N-terminal domain"/>
    <property type="match status" value="1"/>
</dbReference>
<dbReference type="SUPFAM" id="SSF52087">
    <property type="entry name" value="CRAL/TRIO domain"/>
    <property type="match status" value="1"/>
</dbReference>
<reference evidence="6 8" key="1">
    <citation type="submission" date="2018-09" db="EMBL/GenBank/DDBJ databases">
        <title>A high-quality reference genome of wild soybean provides a powerful tool to mine soybean genomes.</title>
        <authorList>
            <person name="Xie M."/>
            <person name="Chung C.Y.L."/>
            <person name="Li M.-W."/>
            <person name="Wong F.-L."/>
            <person name="Chan T.-F."/>
            <person name="Lam H.-M."/>
        </authorList>
    </citation>
    <scope>NUCLEOTIDE SEQUENCE [LARGE SCALE GENOMIC DNA]</scope>
    <source>
        <strain evidence="8">cv. W05</strain>
        <tissue evidence="6">Hypocotyl of etiolated seedlings</tissue>
    </source>
</reference>
<keyword evidence="3" id="KW-0472">Membrane</keyword>
<comment type="subcellular location">
    <subcellularLocation>
        <location evidence="1">Membrane</location>
    </subcellularLocation>
</comment>
<dbReference type="Pfam" id="PF03765">
    <property type="entry name" value="CRAL_TRIO_N"/>
    <property type="match status" value="1"/>
</dbReference>
<dbReference type="InterPro" id="IPR011074">
    <property type="entry name" value="CRAL/TRIO_N_dom"/>
</dbReference>
<evidence type="ECO:0000313" key="6">
    <source>
        <dbReference type="EMBL" id="RZC13306.1"/>
    </source>
</evidence>
<accession>A0A445KQV9</accession>
<dbReference type="Pfam" id="PF00650">
    <property type="entry name" value="CRAL_TRIO"/>
    <property type="match status" value="1"/>
</dbReference>
<evidence type="ECO:0000256" key="2">
    <source>
        <dbReference type="ARBA" id="ARBA00022448"/>
    </source>
</evidence>
<comment type="caution">
    <text evidence="6">The sequence shown here is derived from an EMBL/GenBank/DDBJ whole genome shotgun (WGS) entry which is preliminary data.</text>
</comment>
<protein>
    <submittedName>
        <fullName evidence="6">Patellin-3 isoform B</fullName>
    </submittedName>
    <submittedName>
        <fullName evidence="7">Patellin-3 isoform C</fullName>
    </submittedName>
</protein>
<dbReference type="GO" id="GO:0008289">
    <property type="term" value="F:lipid binding"/>
    <property type="evidence" value="ECO:0007669"/>
    <property type="project" value="InterPro"/>
</dbReference>
<dbReference type="SMART" id="SM00516">
    <property type="entry name" value="SEC14"/>
    <property type="match status" value="1"/>
</dbReference>
<evidence type="ECO:0000313" key="8">
    <source>
        <dbReference type="Proteomes" id="UP000289340"/>
    </source>
</evidence>
<dbReference type="EMBL" id="QZWG01000005">
    <property type="protein sequence ID" value="RZC13306.1"/>
    <property type="molecule type" value="Genomic_DNA"/>
</dbReference>
<dbReference type="GO" id="GO:0016020">
    <property type="term" value="C:membrane"/>
    <property type="evidence" value="ECO:0007669"/>
    <property type="project" value="UniProtKB-SubCell"/>
</dbReference>
<feature type="compositionally biased region" description="Basic and acidic residues" evidence="4">
    <location>
        <begin position="82"/>
        <end position="94"/>
    </location>
</feature>
<organism evidence="6 8">
    <name type="scientific">Glycine soja</name>
    <name type="common">Wild soybean</name>
    <dbReference type="NCBI Taxonomy" id="3848"/>
    <lineage>
        <taxon>Eukaryota</taxon>
        <taxon>Viridiplantae</taxon>
        <taxon>Streptophyta</taxon>
        <taxon>Embryophyta</taxon>
        <taxon>Tracheophyta</taxon>
        <taxon>Spermatophyta</taxon>
        <taxon>Magnoliopsida</taxon>
        <taxon>eudicotyledons</taxon>
        <taxon>Gunneridae</taxon>
        <taxon>Pentapetalae</taxon>
        <taxon>rosids</taxon>
        <taxon>fabids</taxon>
        <taxon>Fabales</taxon>
        <taxon>Fabaceae</taxon>
        <taxon>Papilionoideae</taxon>
        <taxon>50 kb inversion clade</taxon>
        <taxon>NPAAA clade</taxon>
        <taxon>indigoferoid/millettioid clade</taxon>
        <taxon>Phaseoleae</taxon>
        <taxon>Glycine</taxon>
        <taxon>Glycine subgen. Soja</taxon>
    </lineage>
</organism>
<dbReference type="Gene3D" id="3.40.525.10">
    <property type="entry name" value="CRAL-TRIO lipid binding domain"/>
    <property type="match status" value="1"/>
</dbReference>
<keyword evidence="2" id="KW-0813">Transport</keyword>
<sequence length="492" mass="56028">MAEEAPNQTTTPPPPQESVAQVEEVVVTDVPQPPEKTTTTVPVEETVTLETHLSKPNNADDNDNIIPEFKEESTKLSELPENENKALQDLKKLVQDALNNHHFSSKEDNKNPPPQTAAHKEEVVTETKTDAAPAKTEEEQAETKEEEEKKEEVKETNEEAAVDDDGAKTVEAIEETVVAVSSTVQPQAEEKASSPLPPEEVSIWGIPLLADERSDVILLKFLRAREFRVKEAFTMLKNTIQWRKEFGMEELMEEKLGDELEKVVFMHGFDKEGHPVCYNIYGEFQNKELYKKTFSDEEKREKFLRWRIQFLEKSIRKLDFNPGGICTIVHVNDLKNSPGLAKWELRQATKHALQLLQDNYPEFVAKQVFINVPWWYLAVNRMISPFLTQRTKSKFVFAGPSKSTETLLRYIAPEQLPVKYGGLSKDGEFGNIDAVTEITVRPAAKHSVEFSVTEVGFPLLFCRSKLVFENPKNAALEWGIFHRIPFFSILFN</sequence>
<feature type="compositionally biased region" description="Low complexity" evidence="4">
    <location>
        <begin position="17"/>
        <end position="51"/>
    </location>
</feature>